<dbReference type="Proteomes" id="UP000006045">
    <property type="component" value="Chromosome"/>
</dbReference>
<protein>
    <submittedName>
        <fullName evidence="2">Uncharacterized protein</fullName>
    </submittedName>
</protein>
<gene>
    <name evidence="2" type="ORF">I1A_002703</name>
</gene>
<feature type="compositionally biased region" description="Basic and acidic residues" evidence="1">
    <location>
        <begin position="32"/>
        <end position="44"/>
    </location>
</feature>
<proteinExistence type="predicted"/>
<dbReference type="InterPro" id="IPR049757">
    <property type="entry name" value="T3SS_HrpP-like_C"/>
</dbReference>
<dbReference type="RefSeq" id="WP_003225060.1">
    <property type="nucleotide sequence ID" value="NZ_CM001561.1"/>
</dbReference>
<evidence type="ECO:0000313" key="2">
    <source>
        <dbReference type="EMBL" id="EJZ58375.1"/>
    </source>
</evidence>
<dbReference type="CDD" id="cd17468">
    <property type="entry name" value="T3SS_HrpP_C"/>
    <property type="match status" value="1"/>
</dbReference>
<dbReference type="EMBL" id="CM001561">
    <property type="protein sequence ID" value="EJZ58375.1"/>
    <property type="molecule type" value="Genomic_DNA"/>
</dbReference>
<evidence type="ECO:0000313" key="3">
    <source>
        <dbReference type="Proteomes" id="UP000006045"/>
    </source>
</evidence>
<dbReference type="AlphaFoldDB" id="A0A7U9GU04"/>
<feature type="region of interest" description="Disordered" evidence="1">
    <location>
        <begin position="1"/>
        <end position="44"/>
    </location>
</feature>
<feature type="region of interest" description="Disordered" evidence="1">
    <location>
        <begin position="68"/>
        <end position="90"/>
    </location>
</feature>
<reference evidence="2 3" key="1">
    <citation type="submission" date="2012-08" db="EMBL/GenBank/DDBJ databases">
        <title>The genome of cave-isolated P. fluorescens strain R124 demonstrates phenotypic adaptation to the mineral environment.</title>
        <authorList>
            <person name="Barton M.D."/>
            <person name="Petronio M."/>
            <person name="Giarrizzo J.G."/>
            <person name="Bowling B.V."/>
            <person name="Barton H.A."/>
        </authorList>
    </citation>
    <scope>NUCLEOTIDE SEQUENCE [LARGE SCALE GENOMIC DNA]</scope>
    <source>
        <strain evidence="2 3">R124</strain>
    </source>
</reference>
<sequence>MNPRHATLKPPPRMPEAPRPRQETTASTWPARTERRQDLRGEIRDESEHFEHLLDTLGNLDRGLLADFGGAGFQEPQQQNSGSSADGAAAPEQRDIDWWQALLERLEQHLDDPQPGVLEAHLELPNLGPVKVNVIHHGAALEIAVHMAPDAWRQVEPLQQTSAAWLARQLGRAVRLRLHREGV</sequence>
<name>A0A7U9GU04_PSEFL</name>
<evidence type="ECO:0000256" key="1">
    <source>
        <dbReference type="SAM" id="MobiDB-lite"/>
    </source>
</evidence>
<feature type="compositionally biased region" description="Polar residues" evidence="1">
    <location>
        <begin position="75"/>
        <end position="84"/>
    </location>
</feature>
<accession>A0A7U9GU04</accession>
<organism evidence="2 3">
    <name type="scientific">Pseudomonas fluorescens R124</name>
    <dbReference type="NCBI Taxonomy" id="743713"/>
    <lineage>
        <taxon>Bacteria</taxon>
        <taxon>Pseudomonadati</taxon>
        <taxon>Pseudomonadota</taxon>
        <taxon>Gammaproteobacteria</taxon>
        <taxon>Pseudomonadales</taxon>
        <taxon>Pseudomonadaceae</taxon>
        <taxon>Pseudomonas</taxon>
    </lineage>
</organism>